<keyword evidence="4 8" id="KW-1133">Transmembrane helix</keyword>
<dbReference type="STRING" id="698762.SAMN00808754_3287"/>
<reference evidence="9 10" key="1">
    <citation type="submission" date="2017-04" db="EMBL/GenBank/DDBJ databases">
        <authorList>
            <person name="Afonso C.L."/>
            <person name="Miller P.J."/>
            <person name="Scott M.A."/>
            <person name="Spackman E."/>
            <person name="Goraichik I."/>
            <person name="Dimitrov K.M."/>
            <person name="Suarez D.L."/>
            <person name="Swayne D.E."/>
        </authorList>
    </citation>
    <scope>NUCLEOTIDE SEQUENCE [LARGE SCALE GENOMIC DNA]</scope>
    <source>
        <strain evidence="9 10">ToBE</strain>
    </source>
</reference>
<dbReference type="PANTHER" id="PTHR35529">
    <property type="entry name" value="MANGANESE EFFLUX PUMP MNTP-RELATED"/>
    <property type="match status" value="1"/>
</dbReference>
<evidence type="ECO:0000313" key="10">
    <source>
        <dbReference type="Proteomes" id="UP000192569"/>
    </source>
</evidence>
<evidence type="ECO:0000256" key="3">
    <source>
        <dbReference type="ARBA" id="ARBA00022692"/>
    </source>
</evidence>
<feature type="transmembrane region" description="Helical" evidence="8">
    <location>
        <begin position="166"/>
        <end position="183"/>
    </location>
</feature>
<keyword evidence="1 8" id="KW-0813">Transport</keyword>
<sequence>MDSVAAVLLVAMALGTDAFSLAAGLGMAGLKGRSALFLSGLVGLLHVIMPLFGFSLGLMVGRILGRLAAVVGASVLTALGILMLSEVLGEKRLPGGPFGGVTQGVGAIFLLAGSVSLDSLTVGFGLGALQVNLSLTVFLMGLIAGTMTGLGFILGRRAGRRLGEKAEVLGGVILVVIGLKMLVG</sequence>
<dbReference type="Proteomes" id="UP000192569">
    <property type="component" value="Chromosome I"/>
</dbReference>
<evidence type="ECO:0000256" key="5">
    <source>
        <dbReference type="ARBA" id="ARBA00023065"/>
    </source>
</evidence>
<dbReference type="AlphaFoldDB" id="A0A1W1W3A2"/>
<comment type="subcellular location">
    <subcellularLocation>
        <location evidence="8">Cell membrane</location>
        <topology evidence="8">Multi-pass membrane protein</topology>
    </subcellularLocation>
</comment>
<accession>A0A1W1W3A2</accession>
<feature type="transmembrane region" description="Helical" evidence="8">
    <location>
        <begin position="133"/>
        <end position="154"/>
    </location>
</feature>
<dbReference type="InterPro" id="IPR022929">
    <property type="entry name" value="Put_MntP"/>
</dbReference>
<evidence type="ECO:0000256" key="6">
    <source>
        <dbReference type="ARBA" id="ARBA00023136"/>
    </source>
</evidence>
<feature type="transmembrane region" description="Helical" evidence="8">
    <location>
        <begin position="105"/>
        <end position="126"/>
    </location>
</feature>
<feature type="transmembrane region" description="Helical" evidence="8">
    <location>
        <begin position="67"/>
        <end position="85"/>
    </location>
</feature>
<organism evidence="9 10">
    <name type="scientific">Thermanaeromonas toyohensis ToBE</name>
    <dbReference type="NCBI Taxonomy" id="698762"/>
    <lineage>
        <taxon>Bacteria</taxon>
        <taxon>Bacillati</taxon>
        <taxon>Bacillota</taxon>
        <taxon>Clostridia</taxon>
        <taxon>Neomoorellales</taxon>
        <taxon>Neomoorellaceae</taxon>
        <taxon>Thermanaeromonas</taxon>
    </lineage>
</organism>
<comment type="function">
    <text evidence="8">Probably functions as a manganese efflux pump.</text>
</comment>
<evidence type="ECO:0000256" key="4">
    <source>
        <dbReference type="ARBA" id="ARBA00022989"/>
    </source>
</evidence>
<keyword evidence="7 8" id="KW-0464">Manganese</keyword>
<dbReference type="HAMAP" id="MF_01521">
    <property type="entry name" value="MntP_pump"/>
    <property type="match status" value="1"/>
</dbReference>
<keyword evidence="10" id="KW-1185">Reference proteome</keyword>
<protein>
    <recommendedName>
        <fullName evidence="8">Putative manganese efflux pump MntP</fullName>
    </recommendedName>
</protein>
<gene>
    <name evidence="8" type="primary">mntP</name>
    <name evidence="9" type="ORF">SAMN00808754_3287</name>
</gene>
<dbReference type="EMBL" id="LT838272">
    <property type="protein sequence ID" value="SMC00112.1"/>
    <property type="molecule type" value="Genomic_DNA"/>
</dbReference>
<evidence type="ECO:0000313" key="9">
    <source>
        <dbReference type="EMBL" id="SMC00112.1"/>
    </source>
</evidence>
<name>A0A1W1W3A2_9FIRM</name>
<keyword evidence="2 8" id="KW-1003">Cell membrane</keyword>
<dbReference type="Pfam" id="PF02659">
    <property type="entry name" value="Mntp"/>
    <property type="match status" value="1"/>
</dbReference>
<evidence type="ECO:0000256" key="2">
    <source>
        <dbReference type="ARBA" id="ARBA00022475"/>
    </source>
</evidence>
<comment type="similarity">
    <text evidence="8">Belongs to the MntP (TC 9.B.29) family.</text>
</comment>
<evidence type="ECO:0000256" key="8">
    <source>
        <dbReference type="HAMAP-Rule" id="MF_01521"/>
    </source>
</evidence>
<dbReference type="PANTHER" id="PTHR35529:SF1">
    <property type="entry name" value="MANGANESE EFFLUX PUMP MNTP-RELATED"/>
    <property type="match status" value="1"/>
</dbReference>
<keyword evidence="3 8" id="KW-0812">Transmembrane</keyword>
<evidence type="ECO:0000256" key="7">
    <source>
        <dbReference type="ARBA" id="ARBA00023211"/>
    </source>
</evidence>
<dbReference type="InterPro" id="IPR003810">
    <property type="entry name" value="Mntp/YtaF"/>
</dbReference>
<proteinExistence type="inferred from homology"/>
<dbReference type="GO" id="GO:0005886">
    <property type="term" value="C:plasma membrane"/>
    <property type="evidence" value="ECO:0007669"/>
    <property type="project" value="UniProtKB-SubCell"/>
</dbReference>
<dbReference type="GO" id="GO:0005384">
    <property type="term" value="F:manganese ion transmembrane transporter activity"/>
    <property type="evidence" value="ECO:0007669"/>
    <property type="project" value="UniProtKB-UniRule"/>
</dbReference>
<dbReference type="RefSeq" id="WP_084666921.1">
    <property type="nucleotide sequence ID" value="NZ_LT838272.1"/>
</dbReference>
<dbReference type="OrthoDB" id="1679700at2"/>
<keyword evidence="5 8" id="KW-0406">Ion transport</keyword>
<evidence type="ECO:0000256" key="1">
    <source>
        <dbReference type="ARBA" id="ARBA00022448"/>
    </source>
</evidence>
<feature type="transmembrane region" description="Helical" evidence="8">
    <location>
        <begin position="38"/>
        <end position="60"/>
    </location>
</feature>
<keyword evidence="6 8" id="KW-0472">Membrane</keyword>